<dbReference type="EMBL" id="MFDD01000002">
    <property type="protein sequence ID" value="OGE41230.1"/>
    <property type="molecule type" value="Genomic_DNA"/>
</dbReference>
<organism evidence="2 3">
    <name type="scientific">Candidatus Daviesbacteria bacterium RIFCSPHIGHO2_02_FULL_43_12</name>
    <dbReference type="NCBI Taxonomy" id="1797776"/>
    <lineage>
        <taxon>Bacteria</taxon>
        <taxon>Candidatus Daviesiibacteriota</taxon>
    </lineage>
</organism>
<sequence>MKAEGSININLPLPNFKNEIEEVEFHTERFCQVLRTKREKLVTNNMNPVLDYVHWLRFARKNPTPSQITRYKDYQLNGQIQTGLRERNHAGKSAFEYYLKDGQIYSARFPGEPFEDMLNRGLEWSQSNNSPEPERDKADVSGWKNAVESLVDAPIGAKRVQITGAGIAEGTTHGDNFVDIYEKIPNSEHGWIIRTIRFSSELSYAQYQDIALKKDPHFLDGLIGPIDAWFTEHILEGDSREVNQIFEKDFGFSKGIMQEDKFERVFQHVLPVAMNYSRVLRESHDPLEITKAFKAVLVENDLAVKREDQKDQGITIGTSGMFGSTKTFAQDAYYLANLQDRINWLAFQQVLSKSAGCGISGADFDIFGSVSASFSKRFINYLGLSNSVGKFGLPGRAGGVGKRGLALKGKTEGECQKITCRRCGWQPDDQDHREHKECPECSWAPGQPVEKPK</sequence>
<name>A0A1F5KK93_9BACT</name>
<protein>
    <submittedName>
        <fullName evidence="2">Uncharacterized protein</fullName>
    </submittedName>
</protein>
<feature type="compositionally biased region" description="Basic and acidic residues" evidence="1">
    <location>
        <begin position="429"/>
        <end position="439"/>
    </location>
</feature>
<gene>
    <name evidence="2" type="ORF">A3D25_01730</name>
</gene>
<feature type="region of interest" description="Disordered" evidence="1">
    <location>
        <begin position="427"/>
        <end position="453"/>
    </location>
</feature>
<comment type="caution">
    <text evidence="2">The sequence shown here is derived from an EMBL/GenBank/DDBJ whole genome shotgun (WGS) entry which is preliminary data.</text>
</comment>
<evidence type="ECO:0000256" key="1">
    <source>
        <dbReference type="SAM" id="MobiDB-lite"/>
    </source>
</evidence>
<proteinExistence type="predicted"/>
<dbReference type="Proteomes" id="UP000177328">
    <property type="component" value="Unassembled WGS sequence"/>
</dbReference>
<accession>A0A1F5KK93</accession>
<evidence type="ECO:0000313" key="2">
    <source>
        <dbReference type="EMBL" id="OGE41230.1"/>
    </source>
</evidence>
<reference evidence="2 3" key="1">
    <citation type="journal article" date="2016" name="Nat. Commun.">
        <title>Thousands of microbial genomes shed light on interconnected biogeochemical processes in an aquifer system.</title>
        <authorList>
            <person name="Anantharaman K."/>
            <person name="Brown C.T."/>
            <person name="Hug L.A."/>
            <person name="Sharon I."/>
            <person name="Castelle C.J."/>
            <person name="Probst A.J."/>
            <person name="Thomas B.C."/>
            <person name="Singh A."/>
            <person name="Wilkins M.J."/>
            <person name="Karaoz U."/>
            <person name="Brodie E.L."/>
            <person name="Williams K.H."/>
            <person name="Hubbard S.S."/>
            <person name="Banfield J.F."/>
        </authorList>
    </citation>
    <scope>NUCLEOTIDE SEQUENCE [LARGE SCALE GENOMIC DNA]</scope>
</reference>
<dbReference type="AlphaFoldDB" id="A0A1F5KK93"/>
<evidence type="ECO:0000313" key="3">
    <source>
        <dbReference type="Proteomes" id="UP000177328"/>
    </source>
</evidence>